<evidence type="ECO:0000259" key="1">
    <source>
        <dbReference type="Pfam" id="PF12973"/>
    </source>
</evidence>
<dbReference type="InterPro" id="IPR014710">
    <property type="entry name" value="RmlC-like_jellyroll"/>
</dbReference>
<dbReference type="KEGG" id="skr:BRX40_00180"/>
<sequence>MASIAKDFRPEGMAANFLPKDLVVKIPEDLSKWVRRPAGHYYCPIMFDTSAGITVNVLHYPNPGVIGRHVHDGPVFSYTMEGSWYYPEHDWVAEKGSFVWEPPGEHHTLTVKESMTALYVMHGGLTLLDENEKPIGFDNCLTLLGFCAEWYREQGYDDDYIKQFIR</sequence>
<protein>
    <recommendedName>
        <fullName evidence="1">ChrR-like cupin domain-containing protein</fullName>
    </recommendedName>
</protein>
<dbReference type="STRING" id="93064.BRX40_00180"/>
<dbReference type="EMBL" id="CP018820">
    <property type="protein sequence ID" value="APR51056.1"/>
    <property type="molecule type" value="Genomic_DNA"/>
</dbReference>
<dbReference type="AlphaFoldDB" id="A0A1L6J5H1"/>
<dbReference type="InterPro" id="IPR011051">
    <property type="entry name" value="RmlC_Cupin_sf"/>
</dbReference>
<dbReference type="Pfam" id="PF12973">
    <property type="entry name" value="Cupin_7"/>
    <property type="match status" value="1"/>
</dbReference>
<gene>
    <name evidence="2" type="ORF">BRX40_00180</name>
</gene>
<name>A0A1L6J5H1_9SPHN</name>
<dbReference type="SUPFAM" id="SSF51182">
    <property type="entry name" value="RmlC-like cupins"/>
    <property type="match status" value="1"/>
</dbReference>
<evidence type="ECO:0000313" key="3">
    <source>
        <dbReference type="Proteomes" id="UP000185161"/>
    </source>
</evidence>
<dbReference type="RefSeq" id="WP_066581594.1">
    <property type="nucleotide sequence ID" value="NZ_JAQQGM010000003.1"/>
</dbReference>
<dbReference type="Gene3D" id="2.60.120.10">
    <property type="entry name" value="Jelly Rolls"/>
    <property type="match status" value="1"/>
</dbReference>
<organism evidence="2 3">
    <name type="scientific">Sphingomonas koreensis</name>
    <dbReference type="NCBI Taxonomy" id="93064"/>
    <lineage>
        <taxon>Bacteria</taxon>
        <taxon>Pseudomonadati</taxon>
        <taxon>Pseudomonadota</taxon>
        <taxon>Alphaproteobacteria</taxon>
        <taxon>Sphingomonadales</taxon>
        <taxon>Sphingomonadaceae</taxon>
        <taxon>Sphingomonas</taxon>
    </lineage>
</organism>
<reference evidence="3" key="1">
    <citation type="submission" date="2016-12" db="EMBL/GenBank/DDBJ databases">
        <title>Whole genome sequencing of Sphingomonas sp. ABOJV.</title>
        <authorList>
            <person name="Conlan S."/>
            <person name="Thomas P.J."/>
            <person name="Mullikin J."/>
            <person name="Palmore T.N."/>
            <person name="Frank K.M."/>
            <person name="Segre J.A."/>
        </authorList>
    </citation>
    <scope>NUCLEOTIDE SEQUENCE [LARGE SCALE GENOMIC DNA]</scope>
    <source>
        <strain evidence="3">ABOJV</strain>
    </source>
</reference>
<accession>A0A1L6J5H1</accession>
<keyword evidence="3" id="KW-1185">Reference proteome</keyword>
<dbReference type="Proteomes" id="UP000185161">
    <property type="component" value="Chromosome"/>
</dbReference>
<dbReference type="InterPro" id="IPR025979">
    <property type="entry name" value="ChrR-like_cupin_dom"/>
</dbReference>
<evidence type="ECO:0000313" key="2">
    <source>
        <dbReference type="EMBL" id="APR51056.1"/>
    </source>
</evidence>
<dbReference type="CDD" id="cd20302">
    <property type="entry name" value="cupin_DAD"/>
    <property type="match status" value="1"/>
</dbReference>
<proteinExistence type="predicted"/>
<feature type="domain" description="ChrR-like cupin" evidence="1">
    <location>
        <begin position="31"/>
        <end position="124"/>
    </location>
</feature>